<comment type="caution">
    <text evidence="1">The sequence shown here is derived from an EMBL/GenBank/DDBJ whole genome shotgun (WGS) entry which is preliminary data.</text>
</comment>
<gene>
    <name evidence="1" type="ORF">LX32DRAFT_648449</name>
</gene>
<protein>
    <submittedName>
        <fullName evidence="1">Uncharacterized protein</fullName>
    </submittedName>
</protein>
<evidence type="ECO:0000313" key="1">
    <source>
        <dbReference type="EMBL" id="KAK2034509.1"/>
    </source>
</evidence>
<proteinExistence type="predicted"/>
<dbReference type="EMBL" id="MU842814">
    <property type="protein sequence ID" value="KAK2034509.1"/>
    <property type="molecule type" value="Genomic_DNA"/>
</dbReference>
<dbReference type="Proteomes" id="UP001232148">
    <property type="component" value="Unassembled WGS sequence"/>
</dbReference>
<organism evidence="1 2">
    <name type="scientific">Colletotrichum zoysiae</name>
    <dbReference type="NCBI Taxonomy" id="1216348"/>
    <lineage>
        <taxon>Eukaryota</taxon>
        <taxon>Fungi</taxon>
        <taxon>Dikarya</taxon>
        <taxon>Ascomycota</taxon>
        <taxon>Pezizomycotina</taxon>
        <taxon>Sordariomycetes</taxon>
        <taxon>Hypocreomycetidae</taxon>
        <taxon>Glomerellales</taxon>
        <taxon>Glomerellaceae</taxon>
        <taxon>Colletotrichum</taxon>
        <taxon>Colletotrichum graminicola species complex</taxon>
    </lineage>
</organism>
<keyword evidence="2" id="KW-1185">Reference proteome</keyword>
<reference evidence="1" key="1">
    <citation type="submission" date="2021-06" db="EMBL/GenBank/DDBJ databases">
        <title>Comparative genomics, transcriptomics and evolutionary studies reveal genomic signatures of adaptation to plant cell wall in hemibiotrophic fungi.</title>
        <authorList>
            <consortium name="DOE Joint Genome Institute"/>
            <person name="Baroncelli R."/>
            <person name="Diaz J.F."/>
            <person name="Benocci T."/>
            <person name="Peng M."/>
            <person name="Battaglia E."/>
            <person name="Haridas S."/>
            <person name="Andreopoulos W."/>
            <person name="Labutti K."/>
            <person name="Pangilinan J."/>
            <person name="Floch G.L."/>
            <person name="Makela M.R."/>
            <person name="Henrissat B."/>
            <person name="Grigoriev I.V."/>
            <person name="Crouch J.A."/>
            <person name="De Vries R.P."/>
            <person name="Sukno S.A."/>
            <person name="Thon M.R."/>
        </authorList>
    </citation>
    <scope>NUCLEOTIDE SEQUENCE</scope>
    <source>
        <strain evidence="1">MAFF235873</strain>
    </source>
</reference>
<name>A0AAD9HV50_9PEZI</name>
<evidence type="ECO:0000313" key="2">
    <source>
        <dbReference type="Proteomes" id="UP001232148"/>
    </source>
</evidence>
<dbReference type="AlphaFoldDB" id="A0AAD9HV50"/>
<accession>A0AAD9HV50</accession>
<sequence length="102" mass="11858">MADSLGLQQKLLTPKERIDEINVRRAELDTLEQQARQDFLQEDWNIHAKLGSDLKVAVVNAEVAQDKEEEEDTDDHEERAASAVGLFACLRYLFMLCRRYHR</sequence>